<evidence type="ECO:0000313" key="3">
    <source>
        <dbReference type="EMBL" id="MDB7935323.1"/>
    </source>
</evidence>
<sequence length="390" mass="45411">MGDIEMKKEDLSFQAEQTAQQEDETLQLAENTEIEEDQKEPVENEFAAKRTLLEKTKIVRQTWSIFEIYQKIKDKKLILDPDYQRRAIWSVDKQTAFIESLYMEIMIPPIYVVEIPGEDILEETKYEVVDGKQRLTAVWDFIKGTLRLNERNLEYYADIFGGKTFPEIREIEAEKTSQMLSSILDIYVITANSPEFTKYDIFARLNRGAEKLKVNEIRRAIYKSKVTAWITEFVDEQLATNKEYYESIFSQNDVKRYEDYGRLYKSLAFYLRSDIEHGLVTGYNSRPRDMINNVLQEIQKGNVTIDKDILISLLNKTLELRKQFGGVPNADYVIDALVPFISLLDETKLSEKAKEVLDDEEIIATLRKSPATTSNVNARLRRVKQMIAVN</sequence>
<organism evidence="3 4">
    <name type="scientific">Flavonifractor plautii</name>
    <name type="common">Fusobacterium plautii</name>
    <dbReference type="NCBI Taxonomy" id="292800"/>
    <lineage>
        <taxon>Bacteria</taxon>
        <taxon>Bacillati</taxon>
        <taxon>Bacillota</taxon>
        <taxon>Clostridia</taxon>
        <taxon>Eubacteriales</taxon>
        <taxon>Oscillospiraceae</taxon>
        <taxon>Flavonifractor</taxon>
    </lineage>
</organism>
<dbReference type="AlphaFoldDB" id="A0AAW6CJS7"/>
<comment type="caution">
    <text evidence="3">The sequence shown here is derived from an EMBL/GenBank/DDBJ whole genome shotgun (WGS) entry which is preliminary data.</text>
</comment>
<reference evidence="3" key="1">
    <citation type="submission" date="2023-01" db="EMBL/GenBank/DDBJ databases">
        <title>Human gut microbiome strain richness.</title>
        <authorList>
            <person name="Chen-Liaw A."/>
        </authorList>
    </citation>
    <scope>NUCLEOTIDE SEQUENCE</scope>
    <source>
        <strain evidence="3">1001287st1_F4_1001285I_161205</strain>
    </source>
</reference>
<evidence type="ECO:0000313" key="4">
    <source>
        <dbReference type="Proteomes" id="UP001211173"/>
    </source>
</evidence>
<name>A0AAW6CJS7_FLAPL</name>
<evidence type="ECO:0000256" key="1">
    <source>
        <dbReference type="SAM" id="MobiDB-lite"/>
    </source>
</evidence>
<accession>A0AAW6CJS7</accession>
<proteinExistence type="predicted"/>
<feature type="region of interest" description="Disordered" evidence="1">
    <location>
        <begin position="1"/>
        <end position="22"/>
    </location>
</feature>
<feature type="domain" description="GmrSD restriction endonucleases N-terminal" evidence="2">
    <location>
        <begin position="66"/>
        <end position="222"/>
    </location>
</feature>
<evidence type="ECO:0000259" key="2">
    <source>
        <dbReference type="Pfam" id="PF03235"/>
    </source>
</evidence>
<gene>
    <name evidence="3" type="ORF">PNE06_19745</name>
</gene>
<feature type="compositionally biased region" description="Basic and acidic residues" evidence="1">
    <location>
        <begin position="1"/>
        <end position="11"/>
    </location>
</feature>
<dbReference type="PANTHER" id="PTHR39639:SF1">
    <property type="entry name" value="DUF262 DOMAIN-CONTAINING PROTEIN"/>
    <property type="match status" value="1"/>
</dbReference>
<dbReference type="PANTHER" id="PTHR39639">
    <property type="entry name" value="CHROMOSOME 16, WHOLE GENOME SHOTGUN SEQUENCE"/>
    <property type="match status" value="1"/>
</dbReference>
<dbReference type="Proteomes" id="UP001211173">
    <property type="component" value="Unassembled WGS sequence"/>
</dbReference>
<dbReference type="InterPro" id="IPR004919">
    <property type="entry name" value="GmrSD_N"/>
</dbReference>
<dbReference type="Pfam" id="PF03235">
    <property type="entry name" value="GmrSD_N"/>
    <property type="match status" value="1"/>
</dbReference>
<dbReference type="RefSeq" id="WP_055180835.1">
    <property type="nucleotide sequence ID" value="NZ_CZBD01000018.1"/>
</dbReference>
<dbReference type="EMBL" id="JAQLWV010000041">
    <property type="protein sequence ID" value="MDB7935323.1"/>
    <property type="molecule type" value="Genomic_DNA"/>
</dbReference>
<protein>
    <submittedName>
        <fullName evidence="3">DUF262 domain-containing protein</fullName>
    </submittedName>
</protein>